<dbReference type="Proteomes" id="UP000294862">
    <property type="component" value="Unassembled WGS sequence"/>
</dbReference>
<protein>
    <submittedName>
        <fullName evidence="2">Uncharacterized protein</fullName>
    </submittedName>
</protein>
<evidence type="ECO:0000313" key="2">
    <source>
        <dbReference type="EMBL" id="TCO41705.1"/>
    </source>
</evidence>
<gene>
    <name evidence="2" type="ORF">EV148_10255</name>
</gene>
<dbReference type="AlphaFoldDB" id="A0A4R2IG58"/>
<organism evidence="2 3">
    <name type="scientific">Dokdonella fugitiva</name>
    <dbReference type="NCBI Taxonomy" id="328517"/>
    <lineage>
        <taxon>Bacteria</taxon>
        <taxon>Pseudomonadati</taxon>
        <taxon>Pseudomonadota</taxon>
        <taxon>Gammaproteobacteria</taxon>
        <taxon>Lysobacterales</taxon>
        <taxon>Rhodanobacteraceae</taxon>
        <taxon>Dokdonella</taxon>
    </lineage>
</organism>
<evidence type="ECO:0000313" key="3">
    <source>
        <dbReference type="Proteomes" id="UP000294862"/>
    </source>
</evidence>
<name>A0A4R2IG58_9GAMM</name>
<comment type="caution">
    <text evidence="2">The sequence shown here is derived from an EMBL/GenBank/DDBJ whole genome shotgun (WGS) entry which is preliminary data.</text>
</comment>
<sequence length="149" mass="16764">MGRPLTGAPAMKRNLHVIALVLFVFFLLYDIVVWGAAPLVPDVGDDIVGSANREAPLAATYILLGRALDGSMPALQAFGESRLTAALSEGFPRIRADSTVAMDLIFNTTWNVQHRWLKTVYWFPPLMLVATLLLWWRRPRQVTTMRSRR</sequence>
<evidence type="ECO:0000256" key="1">
    <source>
        <dbReference type="SAM" id="Phobius"/>
    </source>
</evidence>
<feature type="transmembrane region" description="Helical" evidence="1">
    <location>
        <begin position="119"/>
        <end position="136"/>
    </location>
</feature>
<keyword evidence="1" id="KW-1133">Transmembrane helix</keyword>
<proteinExistence type="predicted"/>
<reference evidence="2 3" key="1">
    <citation type="journal article" date="2015" name="Stand. Genomic Sci.">
        <title>Genomic Encyclopedia of Bacterial and Archaeal Type Strains, Phase III: the genomes of soil and plant-associated and newly described type strains.</title>
        <authorList>
            <person name="Whitman W.B."/>
            <person name="Woyke T."/>
            <person name="Klenk H.P."/>
            <person name="Zhou Y."/>
            <person name="Lilburn T.G."/>
            <person name="Beck B.J."/>
            <person name="De Vos P."/>
            <person name="Vandamme P."/>
            <person name="Eisen J.A."/>
            <person name="Garrity G."/>
            <person name="Hugenholtz P."/>
            <person name="Kyrpides N.C."/>
        </authorList>
    </citation>
    <scope>NUCLEOTIDE SEQUENCE [LARGE SCALE GENOMIC DNA]</scope>
    <source>
        <strain evidence="2 3">A3</strain>
    </source>
</reference>
<accession>A0A4R2IG58</accession>
<dbReference type="EMBL" id="SLWQ01000002">
    <property type="protein sequence ID" value="TCO41705.1"/>
    <property type="molecule type" value="Genomic_DNA"/>
</dbReference>
<keyword evidence="1" id="KW-0472">Membrane</keyword>
<keyword evidence="1" id="KW-0812">Transmembrane</keyword>
<keyword evidence="3" id="KW-1185">Reference proteome</keyword>
<feature type="transmembrane region" description="Helical" evidence="1">
    <location>
        <begin position="15"/>
        <end position="37"/>
    </location>
</feature>